<evidence type="ECO:0000256" key="2">
    <source>
        <dbReference type="SAM" id="Phobius"/>
    </source>
</evidence>
<feature type="region of interest" description="Disordered" evidence="1">
    <location>
        <begin position="42"/>
        <end position="65"/>
    </location>
</feature>
<keyword evidence="2" id="KW-0812">Transmembrane</keyword>
<feature type="compositionally biased region" description="Basic and acidic residues" evidence="1">
    <location>
        <begin position="42"/>
        <end position="56"/>
    </location>
</feature>
<dbReference type="PANTHER" id="PTHR33982">
    <property type="entry name" value="OUTER ENVELOPE MEMBRANE PROTEIN 7-RELATED"/>
    <property type="match status" value="1"/>
</dbReference>
<evidence type="ECO:0000313" key="3">
    <source>
        <dbReference type="EMBL" id="WOK95699.1"/>
    </source>
</evidence>
<name>A0AAQ3JVC5_9LILI</name>
<dbReference type="InterPro" id="IPR038944">
    <property type="entry name" value="OEP7-like"/>
</dbReference>
<reference evidence="3 4" key="1">
    <citation type="submission" date="2023-10" db="EMBL/GenBank/DDBJ databases">
        <title>Chromosome-scale genome assembly provides insights into flower coloration mechanisms of Canna indica.</title>
        <authorList>
            <person name="Li C."/>
        </authorList>
    </citation>
    <scope>NUCLEOTIDE SEQUENCE [LARGE SCALE GENOMIC DNA]</scope>
    <source>
        <tissue evidence="3">Flower</tissue>
    </source>
</reference>
<keyword evidence="2" id="KW-1133">Transmembrane helix</keyword>
<evidence type="ECO:0000313" key="4">
    <source>
        <dbReference type="Proteomes" id="UP001327560"/>
    </source>
</evidence>
<dbReference type="AlphaFoldDB" id="A0AAQ3JVC5"/>
<keyword evidence="4" id="KW-1185">Reference proteome</keyword>
<keyword evidence="2" id="KW-0472">Membrane</keyword>
<dbReference type="EMBL" id="CP136890">
    <property type="protein sequence ID" value="WOK95699.1"/>
    <property type="molecule type" value="Genomic_DNA"/>
</dbReference>
<gene>
    <name evidence="3" type="ORF">Cni_G04406</name>
</gene>
<feature type="transmembrane region" description="Helical" evidence="2">
    <location>
        <begin position="9"/>
        <end position="28"/>
    </location>
</feature>
<evidence type="ECO:0000256" key="1">
    <source>
        <dbReference type="SAM" id="MobiDB-lite"/>
    </source>
</evidence>
<accession>A0AAQ3JVC5</accession>
<protein>
    <submittedName>
        <fullName evidence="3">Uncharacterized protein</fullName>
    </submittedName>
</protein>
<proteinExistence type="predicted"/>
<dbReference type="Proteomes" id="UP001327560">
    <property type="component" value="Chromosome 1"/>
</dbReference>
<organism evidence="3 4">
    <name type="scientific">Canna indica</name>
    <name type="common">Indian-shot</name>
    <dbReference type="NCBI Taxonomy" id="4628"/>
    <lineage>
        <taxon>Eukaryota</taxon>
        <taxon>Viridiplantae</taxon>
        <taxon>Streptophyta</taxon>
        <taxon>Embryophyta</taxon>
        <taxon>Tracheophyta</taxon>
        <taxon>Spermatophyta</taxon>
        <taxon>Magnoliopsida</taxon>
        <taxon>Liliopsida</taxon>
        <taxon>Zingiberales</taxon>
        <taxon>Cannaceae</taxon>
        <taxon>Canna</taxon>
    </lineage>
</organism>
<sequence length="167" mass="18832">MGRLRARNNAIRAGVVVVGSVAFAYLSFRVGFKPYLEQAQETMDRLQQDPQTRRDPPSSSLDDSFIDSFPDEELKTDREGWSFPILFLLSASSSYSITSDIELAHMFTRLVDIKVDKVEENYGGRRERFCTTMHTISNIVNCDGSFVTTMEEEGNSFAPQCTLLAIL</sequence>
<dbReference type="PANTHER" id="PTHR33982:SF4">
    <property type="entry name" value="TRANSMEMBRANE PROTEIN"/>
    <property type="match status" value="1"/>
</dbReference>